<name>A0A072UV15_MEDTR</name>
<gene>
    <name evidence="1" type="ordered locus">MTR_3g450960</name>
</gene>
<organism evidence="1 3">
    <name type="scientific">Medicago truncatula</name>
    <name type="common">Barrel medic</name>
    <name type="synonym">Medicago tribuloides</name>
    <dbReference type="NCBI Taxonomy" id="3880"/>
    <lineage>
        <taxon>Eukaryota</taxon>
        <taxon>Viridiplantae</taxon>
        <taxon>Streptophyta</taxon>
        <taxon>Embryophyta</taxon>
        <taxon>Tracheophyta</taxon>
        <taxon>Spermatophyta</taxon>
        <taxon>Magnoliopsida</taxon>
        <taxon>eudicotyledons</taxon>
        <taxon>Gunneridae</taxon>
        <taxon>Pentapetalae</taxon>
        <taxon>rosids</taxon>
        <taxon>fabids</taxon>
        <taxon>Fabales</taxon>
        <taxon>Fabaceae</taxon>
        <taxon>Papilionoideae</taxon>
        <taxon>50 kb inversion clade</taxon>
        <taxon>NPAAA clade</taxon>
        <taxon>Hologalegina</taxon>
        <taxon>IRL clade</taxon>
        <taxon>Trifolieae</taxon>
        <taxon>Medicago</taxon>
    </lineage>
</organism>
<dbReference type="Proteomes" id="UP000002051">
    <property type="component" value="Chromosome 3"/>
</dbReference>
<reference evidence="1 3" key="1">
    <citation type="journal article" date="2011" name="Nature">
        <title>The Medicago genome provides insight into the evolution of rhizobial symbioses.</title>
        <authorList>
            <person name="Young N.D."/>
            <person name="Debelle F."/>
            <person name="Oldroyd G.E."/>
            <person name="Geurts R."/>
            <person name="Cannon S.B."/>
            <person name="Udvardi M.K."/>
            <person name="Benedito V.A."/>
            <person name="Mayer K.F."/>
            <person name="Gouzy J."/>
            <person name="Schoof H."/>
            <person name="Van de Peer Y."/>
            <person name="Proost S."/>
            <person name="Cook D.R."/>
            <person name="Meyers B.C."/>
            <person name="Spannagl M."/>
            <person name="Cheung F."/>
            <person name="De Mita S."/>
            <person name="Krishnakumar V."/>
            <person name="Gundlach H."/>
            <person name="Zhou S."/>
            <person name="Mudge J."/>
            <person name="Bharti A.K."/>
            <person name="Murray J.D."/>
            <person name="Naoumkina M.A."/>
            <person name="Rosen B."/>
            <person name="Silverstein K.A."/>
            <person name="Tang H."/>
            <person name="Rombauts S."/>
            <person name="Zhao P.X."/>
            <person name="Zhou P."/>
            <person name="Barbe V."/>
            <person name="Bardou P."/>
            <person name="Bechner M."/>
            <person name="Bellec A."/>
            <person name="Berger A."/>
            <person name="Berges H."/>
            <person name="Bidwell S."/>
            <person name="Bisseling T."/>
            <person name="Choisne N."/>
            <person name="Couloux A."/>
            <person name="Denny R."/>
            <person name="Deshpande S."/>
            <person name="Dai X."/>
            <person name="Doyle J.J."/>
            <person name="Dudez A.M."/>
            <person name="Farmer A.D."/>
            <person name="Fouteau S."/>
            <person name="Franken C."/>
            <person name="Gibelin C."/>
            <person name="Gish J."/>
            <person name="Goldstein S."/>
            <person name="Gonzalez A.J."/>
            <person name="Green P.J."/>
            <person name="Hallab A."/>
            <person name="Hartog M."/>
            <person name="Hua A."/>
            <person name="Humphray S.J."/>
            <person name="Jeong D.H."/>
            <person name="Jing Y."/>
            <person name="Jocker A."/>
            <person name="Kenton S.M."/>
            <person name="Kim D.J."/>
            <person name="Klee K."/>
            <person name="Lai H."/>
            <person name="Lang C."/>
            <person name="Lin S."/>
            <person name="Macmil S.L."/>
            <person name="Magdelenat G."/>
            <person name="Matthews L."/>
            <person name="McCorrison J."/>
            <person name="Monaghan E.L."/>
            <person name="Mun J.H."/>
            <person name="Najar F.Z."/>
            <person name="Nicholson C."/>
            <person name="Noirot C."/>
            <person name="O'Bleness M."/>
            <person name="Paule C.R."/>
            <person name="Poulain J."/>
            <person name="Prion F."/>
            <person name="Qin B."/>
            <person name="Qu C."/>
            <person name="Retzel E.F."/>
            <person name="Riddle C."/>
            <person name="Sallet E."/>
            <person name="Samain S."/>
            <person name="Samson N."/>
            <person name="Sanders I."/>
            <person name="Saurat O."/>
            <person name="Scarpelli C."/>
            <person name="Schiex T."/>
            <person name="Segurens B."/>
            <person name="Severin A.J."/>
            <person name="Sherrier D.J."/>
            <person name="Shi R."/>
            <person name="Sims S."/>
            <person name="Singer S.R."/>
            <person name="Sinharoy S."/>
            <person name="Sterck L."/>
            <person name="Viollet A."/>
            <person name="Wang B.B."/>
            <person name="Wang K."/>
            <person name="Wang M."/>
            <person name="Wang X."/>
            <person name="Warfsmann J."/>
            <person name="Weissenbach J."/>
            <person name="White D.D."/>
            <person name="White J.D."/>
            <person name="Wiley G.B."/>
            <person name="Wincker P."/>
            <person name="Xing Y."/>
            <person name="Yang L."/>
            <person name="Yao Z."/>
            <person name="Ying F."/>
            <person name="Zhai J."/>
            <person name="Zhou L."/>
            <person name="Zuber A."/>
            <person name="Denarie J."/>
            <person name="Dixon R.A."/>
            <person name="May G.D."/>
            <person name="Schwartz D.C."/>
            <person name="Rogers J."/>
            <person name="Quetier F."/>
            <person name="Town C.D."/>
            <person name="Roe B.A."/>
        </authorList>
    </citation>
    <scope>NUCLEOTIDE SEQUENCE [LARGE SCALE GENOMIC DNA]</scope>
    <source>
        <strain evidence="1">A17</strain>
        <strain evidence="2 3">cv. Jemalong A17</strain>
    </source>
</reference>
<dbReference type="STRING" id="3880.A0A072UV15"/>
<evidence type="ECO:0000313" key="2">
    <source>
        <dbReference type="EnsemblPlants" id="KEH33689"/>
    </source>
</evidence>
<dbReference type="PANTHER" id="PTHR37228">
    <property type="entry name" value="RIBOSOMAL PROTEIN S21 FAMILY PROTEIN"/>
    <property type="match status" value="1"/>
</dbReference>
<keyword evidence="3" id="KW-1185">Reference proteome</keyword>
<dbReference type="GO" id="GO:0005840">
    <property type="term" value="C:ribosome"/>
    <property type="evidence" value="ECO:0007669"/>
    <property type="project" value="UniProtKB-KW"/>
</dbReference>
<accession>A0A072UV15</accession>
<dbReference type="EnsemblPlants" id="KEH33689">
    <property type="protein sequence ID" value="KEH33689"/>
    <property type="gene ID" value="MTR_3g450960"/>
</dbReference>
<dbReference type="HOGENOM" id="CLU_2779640_0_0_1"/>
<keyword evidence="1" id="KW-0689">Ribosomal protein</keyword>
<reference evidence="2" key="3">
    <citation type="submission" date="2015-04" db="UniProtKB">
        <authorList>
            <consortium name="EnsemblPlants"/>
        </authorList>
    </citation>
    <scope>IDENTIFICATION</scope>
    <source>
        <strain evidence="2">cv. Jemalong A17</strain>
    </source>
</reference>
<sequence>MQRHTSGIERMIKKERRFHTKNSEKRVLAEKSLERRLRSQDLCSKLKAIMIKKVRLGLRNLDRSCNLLK</sequence>
<evidence type="ECO:0000313" key="1">
    <source>
        <dbReference type="EMBL" id="KEH33689.1"/>
    </source>
</evidence>
<evidence type="ECO:0000313" key="3">
    <source>
        <dbReference type="Proteomes" id="UP000002051"/>
    </source>
</evidence>
<dbReference type="AlphaFoldDB" id="A0A072UV15"/>
<reference evidence="1 3" key="2">
    <citation type="journal article" date="2014" name="BMC Genomics">
        <title>An improved genome release (version Mt4.0) for the model legume Medicago truncatula.</title>
        <authorList>
            <person name="Tang H."/>
            <person name="Krishnakumar V."/>
            <person name="Bidwell S."/>
            <person name="Rosen B."/>
            <person name="Chan A."/>
            <person name="Zhou S."/>
            <person name="Gentzbittel L."/>
            <person name="Childs K.L."/>
            <person name="Yandell M."/>
            <person name="Gundlach H."/>
            <person name="Mayer K.F."/>
            <person name="Schwartz D.C."/>
            <person name="Town C.D."/>
        </authorList>
    </citation>
    <scope>GENOME REANNOTATION</scope>
    <source>
        <strain evidence="1">A17</strain>
        <strain evidence="2 3">cv. Jemalong A17</strain>
    </source>
</reference>
<dbReference type="PANTHER" id="PTHR37228:SF1">
    <property type="entry name" value="RIBOSOMAL PROTEIN S21 FAMILY PROTEIN"/>
    <property type="match status" value="1"/>
</dbReference>
<keyword evidence="1" id="KW-0687">Ribonucleoprotein</keyword>
<protein>
    <submittedName>
        <fullName evidence="1">Ribosomal protein S21 family protein</fullName>
    </submittedName>
</protein>
<dbReference type="EMBL" id="CM001219">
    <property type="protein sequence ID" value="KEH33689.1"/>
    <property type="molecule type" value="Genomic_DNA"/>
</dbReference>
<proteinExistence type="predicted"/>